<accession>A0A103RJ81</accession>
<evidence type="ECO:0000313" key="1">
    <source>
        <dbReference type="EMBL" id="KVG68767.1"/>
    </source>
</evidence>
<sequence length="67" mass="7756">MRTDGKIVHPYIGARRCWGGDQHSAWIIKTYLPFTQEWAETDESEFRALPLSTPEAVRAQARRHTKS</sequence>
<evidence type="ECO:0000313" key="2">
    <source>
        <dbReference type="Proteomes" id="UP000064029"/>
    </source>
</evidence>
<dbReference type="EMBL" id="LOXM01000108">
    <property type="protein sequence ID" value="KVG68767.1"/>
    <property type="molecule type" value="Genomic_DNA"/>
</dbReference>
<organism evidence="1 2">
    <name type="scientific">Burkholderia ubonensis</name>
    <dbReference type="NCBI Taxonomy" id="101571"/>
    <lineage>
        <taxon>Bacteria</taxon>
        <taxon>Pseudomonadati</taxon>
        <taxon>Pseudomonadota</taxon>
        <taxon>Betaproteobacteria</taxon>
        <taxon>Burkholderiales</taxon>
        <taxon>Burkholderiaceae</taxon>
        <taxon>Burkholderia</taxon>
        <taxon>Burkholderia cepacia complex</taxon>
    </lineage>
</organism>
<protein>
    <submittedName>
        <fullName evidence="1">Uncharacterized protein</fullName>
    </submittedName>
</protein>
<gene>
    <name evidence="1" type="ORF">WJ33_23470</name>
</gene>
<dbReference type="Proteomes" id="UP000064029">
    <property type="component" value="Unassembled WGS sequence"/>
</dbReference>
<comment type="caution">
    <text evidence="1">The sequence shown here is derived from an EMBL/GenBank/DDBJ whole genome shotgun (WGS) entry which is preliminary data.</text>
</comment>
<reference evidence="1 2" key="1">
    <citation type="submission" date="2015-11" db="EMBL/GenBank/DDBJ databases">
        <title>Expanding the genomic diversity of Burkholderia species for the development of highly accurate diagnostics.</title>
        <authorList>
            <person name="Sahl J."/>
            <person name="Keim P."/>
            <person name="Wagner D."/>
        </authorList>
    </citation>
    <scope>NUCLEOTIDE SEQUENCE [LARGE SCALE GENOMIC DNA]</scope>
    <source>
        <strain evidence="1 2">MSMB2036</strain>
    </source>
</reference>
<proteinExistence type="predicted"/>
<name>A0A103RJ81_9BURK</name>
<dbReference type="AlphaFoldDB" id="A0A103RJ81"/>